<organism evidence="1 2">
    <name type="scientific">Prorocentrum cordatum</name>
    <dbReference type="NCBI Taxonomy" id="2364126"/>
    <lineage>
        <taxon>Eukaryota</taxon>
        <taxon>Sar</taxon>
        <taxon>Alveolata</taxon>
        <taxon>Dinophyceae</taxon>
        <taxon>Prorocentrales</taxon>
        <taxon>Prorocentraceae</taxon>
        <taxon>Prorocentrum</taxon>
    </lineage>
</organism>
<reference evidence="1" key="1">
    <citation type="submission" date="2023-10" db="EMBL/GenBank/DDBJ databases">
        <authorList>
            <person name="Chen Y."/>
            <person name="Shah S."/>
            <person name="Dougan E. K."/>
            <person name="Thang M."/>
            <person name="Chan C."/>
        </authorList>
    </citation>
    <scope>NUCLEOTIDE SEQUENCE [LARGE SCALE GENOMIC DNA]</scope>
</reference>
<evidence type="ECO:0000313" key="1">
    <source>
        <dbReference type="EMBL" id="CAK0887708.1"/>
    </source>
</evidence>
<keyword evidence="2" id="KW-1185">Reference proteome</keyword>
<evidence type="ECO:0000313" key="2">
    <source>
        <dbReference type="Proteomes" id="UP001189429"/>
    </source>
</evidence>
<sequence length="283" mass="29528">MQKNKFGDGQGGAKLQIVSAAAEDGQDAAKCGWKSTCTVPTPNGCSVMQTATGTSKKAAEASAVEMVLKVLRNLGLMRNVRDVASTPAAGGVEPSAKRTKLSSFDFEDGAGAAPPLQAIRAEALEMSQRKVEAEGIRGNDGKGGGKRKVVFGYNIESAKGCLLQYIRKRGLSDKIPSVPLQPTGCQATKLREAPTYLALEAGRATLARQVVAELVQHGELSPFQSKTDALREGLQPLDAGLTPEAEARLTAALGKLGVPLGGSGQMVQPWVDASAWATTPTAR</sequence>
<proteinExistence type="predicted"/>
<dbReference type="EMBL" id="CAUYUJ010018976">
    <property type="protein sequence ID" value="CAK0887708.1"/>
    <property type="molecule type" value="Genomic_DNA"/>
</dbReference>
<accession>A0ABN9WM82</accession>
<comment type="caution">
    <text evidence="1">The sequence shown here is derived from an EMBL/GenBank/DDBJ whole genome shotgun (WGS) entry which is preliminary data.</text>
</comment>
<evidence type="ECO:0008006" key="3">
    <source>
        <dbReference type="Google" id="ProtNLM"/>
    </source>
</evidence>
<feature type="non-terminal residue" evidence="1">
    <location>
        <position position="283"/>
    </location>
</feature>
<protein>
    <recommendedName>
        <fullName evidence="3">DRBM domain-containing protein</fullName>
    </recommendedName>
</protein>
<dbReference type="Proteomes" id="UP001189429">
    <property type="component" value="Unassembled WGS sequence"/>
</dbReference>
<gene>
    <name evidence="1" type="ORF">PCOR1329_LOCUS68689</name>
</gene>
<name>A0ABN9WM82_9DINO</name>